<dbReference type="HOGENOM" id="CLU_1670752_0_0_1"/>
<dbReference type="Proteomes" id="UP000008062">
    <property type="component" value="Chromosome 16"/>
</dbReference>
<reference evidence="1 2" key="1">
    <citation type="journal article" date="2011" name="PLoS Genet.">
        <title>Finished genome of the fungal wheat pathogen Mycosphaerella graminicola reveals dispensome structure, chromosome plasticity, and stealth pathogenesis.</title>
        <authorList>
            <person name="Goodwin S.B."/>
            <person name="Ben M'barek S."/>
            <person name="Dhillon B."/>
            <person name="Wittenberg A.H.J."/>
            <person name="Crane C.F."/>
            <person name="Hane J.K."/>
            <person name="Foster A.J."/>
            <person name="Van der Lee T.A.J."/>
            <person name="Grimwood J."/>
            <person name="Aerts A."/>
            <person name="Antoniw J."/>
            <person name="Bailey A."/>
            <person name="Bluhm B."/>
            <person name="Bowler J."/>
            <person name="Bristow J."/>
            <person name="van der Burgt A."/>
            <person name="Canto-Canche B."/>
            <person name="Churchill A.C.L."/>
            <person name="Conde-Ferraez L."/>
            <person name="Cools H.J."/>
            <person name="Coutinho P.M."/>
            <person name="Csukai M."/>
            <person name="Dehal P."/>
            <person name="De Wit P."/>
            <person name="Donzelli B."/>
            <person name="van de Geest H.C."/>
            <person name="van Ham R.C.H.J."/>
            <person name="Hammond-Kosack K.E."/>
            <person name="Henrissat B."/>
            <person name="Kilian A."/>
            <person name="Kobayashi A.K."/>
            <person name="Koopmann E."/>
            <person name="Kourmpetis Y."/>
            <person name="Kuzniar A."/>
            <person name="Lindquist E."/>
            <person name="Lombard V."/>
            <person name="Maliepaard C."/>
            <person name="Martins N."/>
            <person name="Mehrabi R."/>
            <person name="Nap J.P.H."/>
            <person name="Ponomarenko A."/>
            <person name="Rudd J.J."/>
            <person name="Salamov A."/>
            <person name="Schmutz J."/>
            <person name="Schouten H.J."/>
            <person name="Shapiro H."/>
            <person name="Stergiopoulos I."/>
            <person name="Torriani S.F.F."/>
            <person name="Tu H."/>
            <person name="de Vries R.P."/>
            <person name="Waalwijk C."/>
            <person name="Ware S.B."/>
            <person name="Wiebenga A."/>
            <person name="Zwiers L.-H."/>
            <person name="Oliver R.P."/>
            <person name="Grigoriev I.V."/>
            <person name="Kema G.H.J."/>
        </authorList>
    </citation>
    <scope>NUCLEOTIDE SEQUENCE [LARGE SCALE GENOMIC DNA]</scope>
    <source>
        <strain evidence="2">CBS 115943 / IPO323</strain>
    </source>
</reference>
<dbReference type="GeneID" id="13399885"/>
<sequence length="158" mass="17134">MSGPYLSRPDIERWAEGVFCIAVTSATASETGVRDVFDDDTSPLMLADFPRPSTPNSGDLRALCNASCRSRGPSQGDSFVDHLERRSRVPLLNKNSRTAKPYLPKIITAVGERPAYVVNDTVTCISNSLEIARMRRGYDGSKTRCVVVGVGLNIIGDA</sequence>
<organism evidence="1 2">
    <name type="scientific">Zymoseptoria tritici (strain CBS 115943 / IPO323)</name>
    <name type="common">Speckled leaf blotch fungus</name>
    <name type="synonym">Septoria tritici</name>
    <dbReference type="NCBI Taxonomy" id="336722"/>
    <lineage>
        <taxon>Eukaryota</taxon>
        <taxon>Fungi</taxon>
        <taxon>Dikarya</taxon>
        <taxon>Ascomycota</taxon>
        <taxon>Pezizomycotina</taxon>
        <taxon>Dothideomycetes</taxon>
        <taxon>Dothideomycetidae</taxon>
        <taxon>Mycosphaerellales</taxon>
        <taxon>Mycosphaerellaceae</taxon>
        <taxon>Zymoseptoria</taxon>
    </lineage>
</organism>
<accession>F9XR71</accession>
<dbReference type="EMBL" id="CM001211">
    <property type="protein sequence ID" value="EGP82262.1"/>
    <property type="molecule type" value="Genomic_DNA"/>
</dbReference>
<keyword evidence="2" id="KW-1185">Reference proteome</keyword>
<dbReference type="RefSeq" id="XP_003847286.1">
    <property type="nucleotide sequence ID" value="XM_003847238.1"/>
</dbReference>
<evidence type="ECO:0000313" key="1">
    <source>
        <dbReference type="EMBL" id="EGP82262.1"/>
    </source>
</evidence>
<protein>
    <submittedName>
        <fullName evidence="1">Uncharacterized protein</fullName>
    </submittedName>
</protein>
<dbReference type="AlphaFoldDB" id="F9XR71"/>
<dbReference type="KEGG" id="ztr:MYCGRDRAFT_97731"/>
<name>F9XR71_ZYMTI</name>
<gene>
    <name evidence="1" type="ORF">MYCGRDRAFT_97731</name>
</gene>
<dbReference type="InParanoid" id="F9XR71"/>
<dbReference type="OrthoDB" id="432528at2759"/>
<evidence type="ECO:0000313" key="2">
    <source>
        <dbReference type="Proteomes" id="UP000008062"/>
    </source>
</evidence>
<proteinExistence type="predicted"/>